<gene>
    <name evidence="2" type="ORF">WG219_12025</name>
</gene>
<feature type="domain" description="PilZ" evidence="1">
    <location>
        <begin position="2"/>
        <end position="88"/>
    </location>
</feature>
<dbReference type="EMBL" id="CP148074">
    <property type="protein sequence ID" value="WXL24081.1"/>
    <property type="molecule type" value="Genomic_DNA"/>
</dbReference>
<dbReference type="Proteomes" id="UP001476583">
    <property type="component" value="Chromosome"/>
</dbReference>
<dbReference type="SUPFAM" id="SSF141371">
    <property type="entry name" value="PilZ domain-like"/>
    <property type="match status" value="1"/>
</dbReference>
<evidence type="ECO:0000313" key="3">
    <source>
        <dbReference type="Proteomes" id="UP001476583"/>
    </source>
</evidence>
<evidence type="ECO:0000259" key="1">
    <source>
        <dbReference type="Pfam" id="PF07238"/>
    </source>
</evidence>
<dbReference type="InterPro" id="IPR009875">
    <property type="entry name" value="PilZ_domain"/>
</dbReference>
<name>A0ABZ2RHB1_ECTME</name>
<evidence type="ECO:0000313" key="2">
    <source>
        <dbReference type="EMBL" id="WXL24081.1"/>
    </source>
</evidence>
<organism evidence="2 3">
    <name type="scientific">Ectopseudomonas mendocina</name>
    <name type="common">Pseudomonas mendocina</name>
    <dbReference type="NCBI Taxonomy" id="300"/>
    <lineage>
        <taxon>Bacteria</taxon>
        <taxon>Pseudomonadati</taxon>
        <taxon>Pseudomonadota</taxon>
        <taxon>Gammaproteobacteria</taxon>
        <taxon>Pseudomonadales</taxon>
        <taxon>Pseudomonadaceae</taxon>
        <taxon>Ectopseudomonas</taxon>
    </lineage>
</organism>
<protein>
    <submittedName>
        <fullName evidence="2">PilZ domain-containing protein</fullName>
    </submittedName>
</protein>
<proteinExistence type="predicted"/>
<dbReference type="Pfam" id="PF07238">
    <property type="entry name" value="PilZ"/>
    <property type="match status" value="1"/>
</dbReference>
<dbReference type="Gene3D" id="2.40.10.220">
    <property type="entry name" value="predicted glycosyltransferase like domains"/>
    <property type="match status" value="1"/>
</dbReference>
<reference evidence="2 3" key="1">
    <citation type="submission" date="2024-03" db="EMBL/GenBank/DDBJ databases">
        <title>Complete genome of BD2.</title>
        <authorList>
            <person name="Cao G."/>
        </authorList>
    </citation>
    <scope>NUCLEOTIDE SEQUENCE [LARGE SCALE GENOMIC DNA]</scope>
    <source>
        <strain evidence="2 3">BD2</strain>
    </source>
</reference>
<sequence>MRRYLRHPTEMPVELVVRKQRFIPRQRLHNISLGGVACNSPRPFRRGTAVDMRIPLFGSQACYPGLVAWSRKEGEAYVIGIAFVDHETVFRVRMIEQVCSIEQYRRQLELEKGSAQTFDSAAKAWIEQHANTFGLDTKPS</sequence>
<accession>A0ABZ2RHB1</accession>
<keyword evidence="3" id="KW-1185">Reference proteome</keyword>